<gene>
    <name evidence="2" type="ORF">BLIG_00269</name>
</gene>
<dbReference type="HOGENOM" id="CLU_021840_1_0_11"/>
<keyword evidence="1" id="KW-0812">Transmembrane</keyword>
<accession>C5E8C2</accession>
<dbReference type="AlphaFoldDB" id="C5E8C2"/>
<feature type="transmembrane region" description="Helical" evidence="1">
    <location>
        <begin position="267"/>
        <end position="297"/>
    </location>
</feature>
<proteinExistence type="predicted"/>
<sequence length="554" mass="60111">MFGPLHFQRGKHAPSAHHDERVRLTGRENHMNQACVRNDTIDAGNHHGRPQYRSFLRFLTSQERNVIWLLLAIAFLPVDGTTLGLYAPFWSPISPALFAVYCLCNWRQLRIAANRYLPMFLLPVACIILSIPGWLKFGIHLNAAFMSITGLLGVLATLGAIALAFDIKRIPWRTPLRILIASYWVSFGVGVVQWLSIRLHAKPLTDYFSHLMYRQYISDNSVWGGGRPQFLFAEPSYIGMHLFGILLPLMWLMRGRDRIYVKRLRDLIVTYAVGAVLMQAGTRIVIDSVVALLIALVARTDWHDGARRVRGMLQILGACALGLLGVLADSRLSAIAENGAEGDGSFFARIYQSLDPICGLLTHPWTLLTGYGAGNIINAVWAGAAKAGRLLDGLGMNGGAATGFAAGVNADTVWTMCAYTSVIAEYGLIGLAMLVGASMVCMTRGRTVCRGGADGASSDELAHGVCVADVADVADVAGGNSGGGVAGAGSGESGVWHKTVICWLVLVAYLYIQCENYAFAALPLLVFAASKVRREPDFSRADASTRPEMDQNPE</sequence>
<evidence type="ECO:0008006" key="3">
    <source>
        <dbReference type="Google" id="ProtNLM"/>
    </source>
</evidence>
<feature type="transmembrane region" description="Helical" evidence="1">
    <location>
        <begin position="141"/>
        <end position="164"/>
    </location>
</feature>
<dbReference type="EMBL" id="DS990238">
    <property type="protein sequence ID" value="EEQ54320.1"/>
    <property type="molecule type" value="Genomic_DNA"/>
</dbReference>
<dbReference type="Proteomes" id="UP000005084">
    <property type="component" value="Unassembled WGS sequence"/>
</dbReference>
<evidence type="ECO:0000256" key="1">
    <source>
        <dbReference type="SAM" id="Phobius"/>
    </source>
</evidence>
<reference evidence="2" key="1">
    <citation type="submission" date="2008-08" db="EMBL/GenBank/DDBJ databases">
        <title>Annotation of Bifidobacterium longum subsp. infantis CCUG 52486.</title>
        <authorList>
            <consortium name="The Broad Institute Genome Sequencing Platform"/>
            <person name="Gougoulias C."/>
            <person name="Tuohy K.M."/>
            <person name="Gibson G.R."/>
            <person name="Ward D."/>
            <person name="Mehta T."/>
            <person name="Young S."/>
            <person name="Jaffe D."/>
            <person name="Gnerre S."/>
            <person name="Berlin A."/>
            <person name="Heiman D."/>
            <person name="Hepburn T."/>
            <person name="Shea T."/>
            <person name="Sykes S."/>
            <person name="Alvarado L."/>
            <person name="Kodira C."/>
            <person name="Borodovsky M."/>
            <person name="Lander E."/>
            <person name="Galagan J."/>
            <person name="Nusbaum C."/>
            <person name="Birren B."/>
        </authorList>
    </citation>
    <scope>NUCLEOTIDE SEQUENCE [LARGE SCALE GENOMIC DNA]</scope>
    <source>
        <strain evidence="2">CCUG 52486</strain>
    </source>
</reference>
<feature type="transmembrane region" description="Helical" evidence="1">
    <location>
        <begin position="116"/>
        <end position="135"/>
    </location>
</feature>
<feature type="transmembrane region" description="Helical" evidence="1">
    <location>
        <begin position="309"/>
        <end position="328"/>
    </location>
</feature>
<feature type="transmembrane region" description="Helical" evidence="1">
    <location>
        <begin position="237"/>
        <end position="255"/>
    </location>
</feature>
<keyword evidence="1" id="KW-0472">Membrane</keyword>
<name>C5E8C2_BIFLI</name>
<evidence type="ECO:0000313" key="2">
    <source>
        <dbReference type="EMBL" id="EEQ54320.1"/>
    </source>
</evidence>
<feature type="transmembrane region" description="Helical" evidence="1">
    <location>
        <begin position="93"/>
        <end position="109"/>
    </location>
</feature>
<protein>
    <recommendedName>
        <fullName evidence="3">O-antigen ligase domain-containing protein</fullName>
    </recommendedName>
</protein>
<keyword evidence="1" id="KW-1133">Transmembrane helix</keyword>
<feature type="transmembrane region" description="Helical" evidence="1">
    <location>
        <begin position="176"/>
        <end position="197"/>
    </location>
</feature>
<organism evidence="2">
    <name type="scientific">Bifidobacterium longum subsp. infantis CCUG 52486</name>
    <dbReference type="NCBI Taxonomy" id="537937"/>
    <lineage>
        <taxon>Bacteria</taxon>
        <taxon>Bacillati</taxon>
        <taxon>Actinomycetota</taxon>
        <taxon>Actinomycetes</taxon>
        <taxon>Bifidobacteriales</taxon>
        <taxon>Bifidobacteriaceae</taxon>
        <taxon>Bifidobacterium</taxon>
    </lineage>
</organism>